<name>A0ABV2ENP2_9CAUL</name>
<dbReference type="Pfam" id="PF04773">
    <property type="entry name" value="FecR"/>
    <property type="match status" value="1"/>
</dbReference>
<keyword evidence="4" id="KW-1185">Reference proteome</keyword>
<evidence type="ECO:0000256" key="1">
    <source>
        <dbReference type="SAM" id="Phobius"/>
    </source>
</evidence>
<accession>A0ABV2ENP2</accession>
<dbReference type="Proteomes" id="UP001549110">
    <property type="component" value="Unassembled WGS sequence"/>
</dbReference>
<organism evidence="3 4">
    <name type="scientific">Phenylobacterium koreense</name>
    <dbReference type="NCBI Taxonomy" id="266125"/>
    <lineage>
        <taxon>Bacteria</taxon>
        <taxon>Pseudomonadati</taxon>
        <taxon>Pseudomonadota</taxon>
        <taxon>Alphaproteobacteria</taxon>
        <taxon>Caulobacterales</taxon>
        <taxon>Caulobacteraceae</taxon>
        <taxon>Phenylobacterium</taxon>
    </lineage>
</organism>
<protein>
    <submittedName>
        <fullName evidence="3">Transmembrane sensor</fullName>
    </submittedName>
</protein>
<keyword evidence="1" id="KW-1133">Transmembrane helix</keyword>
<comment type="caution">
    <text evidence="3">The sequence shown here is derived from an EMBL/GenBank/DDBJ whole genome shotgun (WGS) entry which is preliminary data.</text>
</comment>
<feature type="domain" description="FecR protein" evidence="2">
    <location>
        <begin position="99"/>
        <end position="191"/>
    </location>
</feature>
<dbReference type="PANTHER" id="PTHR30273:SF2">
    <property type="entry name" value="PROTEIN FECR"/>
    <property type="match status" value="1"/>
</dbReference>
<feature type="transmembrane region" description="Helical" evidence="1">
    <location>
        <begin position="74"/>
        <end position="95"/>
    </location>
</feature>
<dbReference type="InterPro" id="IPR012373">
    <property type="entry name" value="Ferrdict_sens_TM"/>
</dbReference>
<keyword evidence="1 3" id="KW-0812">Transmembrane</keyword>
<dbReference type="PIRSF" id="PIRSF018266">
    <property type="entry name" value="FecR"/>
    <property type="match status" value="1"/>
</dbReference>
<gene>
    <name evidence="3" type="ORF">ABID41_003821</name>
</gene>
<dbReference type="Gene3D" id="2.60.120.1440">
    <property type="match status" value="1"/>
</dbReference>
<evidence type="ECO:0000313" key="4">
    <source>
        <dbReference type="Proteomes" id="UP001549110"/>
    </source>
</evidence>
<proteinExistence type="predicted"/>
<sequence>MAVDSQKALECEAAEWAVAMDRGLTPDERISLDLWLAGDPRRQGALVRAQAVWAAAVGAAHLKSAPRRRIGRRGVLAGGLAASVAVLVGAGVQFVRGQNVRTVRGEVRRFPMADGSEAVMNSQTQLVVRYSEAQRRIDLRAGEAWFDVAKDAGRPFVVATSTATVTAVGTAFSVREIGDSTEVVVSEGTVRIRGEGDSRDMLLSEGGSLRLDKRKPMQRSQLDPGRIRRRLAWRDGLIMLDGETLSEAAAEFNQYGSRPIRVAPEIAERRVVGVFRILDAEGFARANAELLSTRIEVHDHEILLGSMTGS</sequence>
<dbReference type="EMBL" id="JBEPLU010000005">
    <property type="protein sequence ID" value="MET3528679.1"/>
    <property type="molecule type" value="Genomic_DNA"/>
</dbReference>
<dbReference type="InterPro" id="IPR006860">
    <property type="entry name" value="FecR"/>
</dbReference>
<dbReference type="PANTHER" id="PTHR30273">
    <property type="entry name" value="PERIPLASMIC SIGNAL SENSOR AND SIGMA FACTOR ACTIVATOR FECR-RELATED"/>
    <property type="match status" value="1"/>
</dbReference>
<reference evidence="3 4" key="1">
    <citation type="submission" date="2024-06" db="EMBL/GenBank/DDBJ databases">
        <title>Genomic Encyclopedia of Type Strains, Phase IV (KMG-IV): sequencing the most valuable type-strain genomes for metagenomic binning, comparative biology and taxonomic classification.</title>
        <authorList>
            <person name="Goeker M."/>
        </authorList>
    </citation>
    <scope>NUCLEOTIDE SEQUENCE [LARGE SCALE GENOMIC DNA]</scope>
    <source>
        <strain evidence="3 4">DSM 17809</strain>
    </source>
</reference>
<dbReference type="RefSeq" id="WP_354298538.1">
    <property type="nucleotide sequence ID" value="NZ_JBEPLU010000005.1"/>
</dbReference>
<evidence type="ECO:0000259" key="2">
    <source>
        <dbReference type="Pfam" id="PF04773"/>
    </source>
</evidence>
<evidence type="ECO:0000313" key="3">
    <source>
        <dbReference type="EMBL" id="MET3528679.1"/>
    </source>
</evidence>
<keyword evidence="1" id="KW-0472">Membrane</keyword>